<sequence length="255" mass="28336">MQEYAASIQRLNKKVTKGWIIFNDEMISNLLLSGLPADEYEVFVQNLLREPNLTTRVTTSNGEHNEVALASTVNKRAQFTRKNFEARNSRNVVNKGSKEVIVTVLSGRSLDILVSFALKSNVFSVMSLDIGPKSVSRNIIIRDEGENHVQKVKTIGCVSVFALMASKECNQWFLDSAATEHMTSCRELITYFTPSRGHVTLGKGEIKVEGIAAHNIHVNFTKDQAVGVLKDKCVFNAFVKEGLYVLQSDVSINVP</sequence>
<feature type="domain" description="Retrovirus-related Pol polyprotein from transposon TNT 1-94-like beta-barrel" evidence="1">
    <location>
        <begin position="172"/>
        <end position="222"/>
    </location>
</feature>
<evidence type="ECO:0000259" key="1">
    <source>
        <dbReference type="Pfam" id="PF22936"/>
    </source>
</evidence>
<evidence type="ECO:0000313" key="2">
    <source>
        <dbReference type="EMBL" id="KAJ8872935.1"/>
    </source>
</evidence>
<comment type="caution">
    <text evidence="2">The sequence shown here is derived from an EMBL/GenBank/DDBJ whole genome shotgun (WGS) entry which is preliminary data.</text>
</comment>
<gene>
    <name evidence="2" type="ORF">PR048_026551</name>
</gene>
<dbReference type="Pfam" id="PF22936">
    <property type="entry name" value="Pol_BBD"/>
    <property type="match status" value="1"/>
</dbReference>
<dbReference type="Proteomes" id="UP001159363">
    <property type="component" value="Chromosome 10"/>
</dbReference>
<accession>A0ABQ9GLN8</accession>
<evidence type="ECO:0000313" key="3">
    <source>
        <dbReference type="Proteomes" id="UP001159363"/>
    </source>
</evidence>
<dbReference type="InterPro" id="IPR054722">
    <property type="entry name" value="PolX-like_BBD"/>
</dbReference>
<name>A0ABQ9GLN8_9NEOP</name>
<proteinExistence type="predicted"/>
<organism evidence="2 3">
    <name type="scientific">Dryococelus australis</name>
    <dbReference type="NCBI Taxonomy" id="614101"/>
    <lineage>
        <taxon>Eukaryota</taxon>
        <taxon>Metazoa</taxon>
        <taxon>Ecdysozoa</taxon>
        <taxon>Arthropoda</taxon>
        <taxon>Hexapoda</taxon>
        <taxon>Insecta</taxon>
        <taxon>Pterygota</taxon>
        <taxon>Neoptera</taxon>
        <taxon>Polyneoptera</taxon>
        <taxon>Phasmatodea</taxon>
        <taxon>Verophasmatodea</taxon>
        <taxon>Anareolatae</taxon>
        <taxon>Phasmatidae</taxon>
        <taxon>Eurycanthinae</taxon>
        <taxon>Dryococelus</taxon>
    </lineage>
</organism>
<dbReference type="EMBL" id="JARBHB010000011">
    <property type="protein sequence ID" value="KAJ8872935.1"/>
    <property type="molecule type" value="Genomic_DNA"/>
</dbReference>
<protein>
    <recommendedName>
        <fullName evidence="1">Retrovirus-related Pol polyprotein from transposon TNT 1-94-like beta-barrel domain-containing protein</fullName>
    </recommendedName>
</protein>
<keyword evidence="3" id="KW-1185">Reference proteome</keyword>
<reference evidence="2 3" key="1">
    <citation type="submission" date="2023-02" db="EMBL/GenBank/DDBJ databases">
        <title>LHISI_Scaffold_Assembly.</title>
        <authorList>
            <person name="Stuart O.P."/>
            <person name="Cleave R."/>
            <person name="Magrath M.J.L."/>
            <person name="Mikheyev A.S."/>
        </authorList>
    </citation>
    <scope>NUCLEOTIDE SEQUENCE [LARGE SCALE GENOMIC DNA]</scope>
    <source>
        <strain evidence="2">Daus_M_001</strain>
        <tissue evidence="2">Leg muscle</tissue>
    </source>
</reference>